<feature type="domain" description="DUF3347" evidence="1">
    <location>
        <begin position="57"/>
        <end position="129"/>
    </location>
</feature>
<dbReference type="Proteomes" id="UP000199321">
    <property type="component" value="Unassembled WGS sequence"/>
</dbReference>
<dbReference type="Pfam" id="PF11827">
    <property type="entry name" value="DUF3347"/>
    <property type="match status" value="1"/>
</dbReference>
<accession>A0A1G7CFY8</accession>
<dbReference type="OrthoDB" id="5513217at2"/>
<dbReference type="RefSeq" id="WP_093139655.1">
    <property type="nucleotide sequence ID" value="NZ_BMWO01000001.1"/>
</dbReference>
<evidence type="ECO:0000313" key="3">
    <source>
        <dbReference type="Proteomes" id="UP000199321"/>
    </source>
</evidence>
<evidence type="ECO:0000313" key="2">
    <source>
        <dbReference type="EMBL" id="SDE37335.1"/>
    </source>
</evidence>
<dbReference type="PROSITE" id="PS51257">
    <property type="entry name" value="PROKAR_LIPOPROTEIN"/>
    <property type="match status" value="1"/>
</dbReference>
<dbReference type="EMBL" id="FNBA01000001">
    <property type="protein sequence ID" value="SDE37335.1"/>
    <property type="molecule type" value="Genomic_DNA"/>
</dbReference>
<name>A0A1G7CFY8_9FLAO</name>
<keyword evidence="3" id="KW-1185">Reference proteome</keyword>
<proteinExistence type="predicted"/>
<dbReference type="STRING" id="227084.SAMN05421855_101313"/>
<dbReference type="InterPro" id="IPR021782">
    <property type="entry name" value="DUF3347"/>
</dbReference>
<organism evidence="2 3">
    <name type="scientific">Ulvibacter litoralis</name>
    <dbReference type="NCBI Taxonomy" id="227084"/>
    <lineage>
        <taxon>Bacteria</taxon>
        <taxon>Pseudomonadati</taxon>
        <taxon>Bacteroidota</taxon>
        <taxon>Flavobacteriia</taxon>
        <taxon>Flavobacteriales</taxon>
        <taxon>Flavobacteriaceae</taxon>
        <taxon>Ulvibacter</taxon>
    </lineage>
</organism>
<reference evidence="2 3" key="1">
    <citation type="submission" date="2016-10" db="EMBL/GenBank/DDBJ databases">
        <authorList>
            <person name="de Groot N.N."/>
        </authorList>
    </citation>
    <scope>NUCLEOTIDE SEQUENCE [LARGE SCALE GENOMIC DNA]</scope>
    <source>
        <strain evidence="2 3">DSM 16195</strain>
    </source>
</reference>
<gene>
    <name evidence="2" type="ORF">SAMN05421855_101313</name>
</gene>
<dbReference type="AlphaFoldDB" id="A0A1G7CFY8"/>
<evidence type="ECO:0000259" key="1">
    <source>
        <dbReference type="Pfam" id="PF11827"/>
    </source>
</evidence>
<sequence length="179" mass="19459">MKTRNLAFIFALCFAFVSCNENKKSDTPEVVTVTPKTEVYTSAKTDAAFKEATTAGVFDAYIKLKTALVNTNSTIASAAGMVLLQKLKEAQADQTTLDSVEALVVSSDVEAQRKEFVTITASVEKMLEGALTSGTVYKQYCPMAFGNTGAYWLSTSKDIQNPYFGDKMLKCGRVADEIK</sequence>
<protein>
    <recommendedName>
        <fullName evidence="1">DUF3347 domain-containing protein</fullName>
    </recommendedName>
</protein>